<dbReference type="EMBL" id="HBGF01025620">
    <property type="protein sequence ID" value="CAD9120213.1"/>
    <property type="molecule type" value="Transcribed_RNA"/>
</dbReference>
<name>A0A7S1M2J5_NEODS</name>
<evidence type="ECO:0000313" key="1">
    <source>
        <dbReference type="EMBL" id="CAD9120213.1"/>
    </source>
</evidence>
<dbReference type="AlphaFoldDB" id="A0A7S1M2J5"/>
<reference evidence="1" key="1">
    <citation type="submission" date="2021-01" db="EMBL/GenBank/DDBJ databases">
        <authorList>
            <person name="Corre E."/>
            <person name="Pelletier E."/>
            <person name="Niang G."/>
            <person name="Scheremetjew M."/>
            <person name="Finn R."/>
            <person name="Kale V."/>
            <person name="Holt S."/>
            <person name="Cochrane G."/>
            <person name="Meng A."/>
            <person name="Brown T."/>
            <person name="Cohen L."/>
        </authorList>
    </citation>
    <scope>NUCLEOTIDE SEQUENCE</scope>
    <source>
        <strain evidence="1">CCAP 1951/1</strain>
    </source>
</reference>
<accession>A0A7S1M2J5</accession>
<gene>
    <name evidence="1" type="ORF">NDES1114_LOCUS16936</name>
</gene>
<protein>
    <submittedName>
        <fullName evidence="1">Uncharacterized protein</fullName>
    </submittedName>
</protein>
<organism evidence="1">
    <name type="scientific">Neobodo designis</name>
    <name type="common">Flagellated protozoan</name>
    <name type="synonym">Bodo designis</name>
    <dbReference type="NCBI Taxonomy" id="312471"/>
    <lineage>
        <taxon>Eukaryota</taxon>
        <taxon>Discoba</taxon>
        <taxon>Euglenozoa</taxon>
        <taxon>Kinetoplastea</taxon>
        <taxon>Metakinetoplastina</taxon>
        <taxon>Neobodonida</taxon>
        <taxon>Neobodo</taxon>
    </lineage>
</organism>
<sequence length="125" mass="13646">MPPKKDEAPKPKKKAEPPKELCGCGVNTFRPPPKGKKVPVPIEHNAGCSFQRTTCNRYPHLPKCASCEEICSYCRGINPWCIYCSENKCKFMFKRDVLAPMGMLSASTAATTSLVSPPSTAPKSA</sequence>
<proteinExistence type="predicted"/>